<name>A0AAE0K5V5_9PEZI</name>
<keyword evidence="2" id="KW-1185">Reference proteome</keyword>
<sequence>MRCRFPRPGGAVSTLKRQFLCVLAALNMAQEVLPRAEPFMAAPRNTAVHDISLVTTSAARSVIDPFCLGVKYGIRAAIIQHRGWMPHGVIHVQSEGKNRAARLSSSILTCFQPRKGTQNGL</sequence>
<dbReference type="Proteomes" id="UP001285441">
    <property type="component" value="Unassembled WGS sequence"/>
</dbReference>
<proteinExistence type="predicted"/>
<dbReference type="EMBL" id="JAULSW010000009">
    <property type="protein sequence ID" value="KAK3370626.1"/>
    <property type="molecule type" value="Genomic_DNA"/>
</dbReference>
<evidence type="ECO:0000313" key="1">
    <source>
        <dbReference type="EMBL" id="KAK3370626.1"/>
    </source>
</evidence>
<gene>
    <name evidence="1" type="ORF">B0H63DRAFT_487327</name>
</gene>
<protein>
    <submittedName>
        <fullName evidence="1">Uncharacterized protein</fullName>
    </submittedName>
</protein>
<organism evidence="1 2">
    <name type="scientific">Podospora didyma</name>
    <dbReference type="NCBI Taxonomy" id="330526"/>
    <lineage>
        <taxon>Eukaryota</taxon>
        <taxon>Fungi</taxon>
        <taxon>Dikarya</taxon>
        <taxon>Ascomycota</taxon>
        <taxon>Pezizomycotina</taxon>
        <taxon>Sordariomycetes</taxon>
        <taxon>Sordariomycetidae</taxon>
        <taxon>Sordariales</taxon>
        <taxon>Podosporaceae</taxon>
        <taxon>Podospora</taxon>
    </lineage>
</organism>
<reference evidence="1" key="1">
    <citation type="journal article" date="2023" name="Mol. Phylogenet. Evol.">
        <title>Genome-scale phylogeny and comparative genomics of the fungal order Sordariales.</title>
        <authorList>
            <person name="Hensen N."/>
            <person name="Bonometti L."/>
            <person name="Westerberg I."/>
            <person name="Brannstrom I.O."/>
            <person name="Guillou S."/>
            <person name="Cros-Aarteil S."/>
            <person name="Calhoun S."/>
            <person name="Haridas S."/>
            <person name="Kuo A."/>
            <person name="Mondo S."/>
            <person name="Pangilinan J."/>
            <person name="Riley R."/>
            <person name="LaButti K."/>
            <person name="Andreopoulos B."/>
            <person name="Lipzen A."/>
            <person name="Chen C."/>
            <person name="Yan M."/>
            <person name="Daum C."/>
            <person name="Ng V."/>
            <person name="Clum A."/>
            <person name="Steindorff A."/>
            <person name="Ohm R.A."/>
            <person name="Martin F."/>
            <person name="Silar P."/>
            <person name="Natvig D.O."/>
            <person name="Lalanne C."/>
            <person name="Gautier V."/>
            <person name="Ament-Velasquez S.L."/>
            <person name="Kruys A."/>
            <person name="Hutchinson M.I."/>
            <person name="Powell A.J."/>
            <person name="Barry K."/>
            <person name="Miller A.N."/>
            <person name="Grigoriev I.V."/>
            <person name="Debuchy R."/>
            <person name="Gladieux P."/>
            <person name="Hiltunen Thoren M."/>
            <person name="Johannesson H."/>
        </authorList>
    </citation>
    <scope>NUCLEOTIDE SEQUENCE</scope>
    <source>
        <strain evidence="1">CBS 232.78</strain>
    </source>
</reference>
<comment type="caution">
    <text evidence="1">The sequence shown here is derived from an EMBL/GenBank/DDBJ whole genome shotgun (WGS) entry which is preliminary data.</text>
</comment>
<accession>A0AAE0K5V5</accession>
<dbReference type="AlphaFoldDB" id="A0AAE0K5V5"/>
<reference evidence="1" key="2">
    <citation type="submission" date="2023-06" db="EMBL/GenBank/DDBJ databases">
        <authorList>
            <consortium name="Lawrence Berkeley National Laboratory"/>
            <person name="Haridas S."/>
            <person name="Hensen N."/>
            <person name="Bonometti L."/>
            <person name="Westerberg I."/>
            <person name="Brannstrom I.O."/>
            <person name="Guillou S."/>
            <person name="Cros-Aarteil S."/>
            <person name="Calhoun S."/>
            <person name="Kuo A."/>
            <person name="Mondo S."/>
            <person name="Pangilinan J."/>
            <person name="Riley R."/>
            <person name="LaButti K."/>
            <person name="Andreopoulos B."/>
            <person name="Lipzen A."/>
            <person name="Chen C."/>
            <person name="Yanf M."/>
            <person name="Daum C."/>
            <person name="Ng V."/>
            <person name="Clum A."/>
            <person name="Steindorff A."/>
            <person name="Ohm R."/>
            <person name="Martin F."/>
            <person name="Silar P."/>
            <person name="Natvig D."/>
            <person name="Lalanne C."/>
            <person name="Gautier V."/>
            <person name="Ament-velasquez S.L."/>
            <person name="Kruys A."/>
            <person name="Hutchinson M.I."/>
            <person name="Powell A.J."/>
            <person name="Barry K."/>
            <person name="Miller A.N."/>
            <person name="Grigoriev I.V."/>
            <person name="Debuchy R."/>
            <person name="Gladieux P."/>
            <person name="Thoren M.H."/>
            <person name="Johannesson H."/>
        </authorList>
    </citation>
    <scope>NUCLEOTIDE SEQUENCE</scope>
    <source>
        <strain evidence="1">CBS 232.78</strain>
    </source>
</reference>
<evidence type="ECO:0000313" key="2">
    <source>
        <dbReference type="Proteomes" id="UP001285441"/>
    </source>
</evidence>